<name>A0A9P5P835_9AGAR</name>
<reference evidence="1" key="1">
    <citation type="submission" date="2020-11" db="EMBL/GenBank/DDBJ databases">
        <authorList>
            <consortium name="DOE Joint Genome Institute"/>
            <person name="Ahrendt S."/>
            <person name="Riley R."/>
            <person name="Andreopoulos W."/>
            <person name="Labutti K."/>
            <person name="Pangilinan J."/>
            <person name="Ruiz-Duenas F.J."/>
            <person name="Barrasa J.M."/>
            <person name="Sanchez-Garcia M."/>
            <person name="Camarero S."/>
            <person name="Miyauchi S."/>
            <person name="Serrano A."/>
            <person name="Linde D."/>
            <person name="Babiker R."/>
            <person name="Drula E."/>
            <person name="Ayuso-Fernandez I."/>
            <person name="Pacheco R."/>
            <person name="Padilla G."/>
            <person name="Ferreira P."/>
            <person name="Barriuso J."/>
            <person name="Kellner H."/>
            <person name="Castanera R."/>
            <person name="Alfaro M."/>
            <person name="Ramirez L."/>
            <person name="Pisabarro A.G."/>
            <person name="Kuo A."/>
            <person name="Tritt A."/>
            <person name="Lipzen A."/>
            <person name="He G."/>
            <person name="Yan M."/>
            <person name="Ng V."/>
            <person name="Cullen D."/>
            <person name="Martin F."/>
            <person name="Rosso M.-N."/>
            <person name="Henrissat B."/>
            <person name="Hibbett D."/>
            <person name="Martinez A.T."/>
            <person name="Grigoriev I.V."/>
        </authorList>
    </citation>
    <scope>NUCLEOTIDE SEQUENCE</scope>
    <source>
        <strain evidence="1">AH 40177</strain>
    </source>
</reference>
<dbReference type="EMBL" id="JADNRY010000330">
    <property type="protein sequence ID" value="KAF9059033.1"/>
    <property type="molecule type" value="Genomic_DNA"/>
</dbReference>
<evidence type="ECO:0000313" key="2">
    <source>
        <dbReference type="Proteomes" id="UP000772434"/>
    </source>
</evidence>
<protein>
    <submittedName>
        <fullName evidence="1">Uncharacterized protein</fullName>
    </submittedName>
</protein>
<dbReference type="Proteomes" id="UP000772434">
    <property type="component" value="Unassembled WGS sequence"/>
</dbReference>
<sequence>MIELSGKSTPFRTAVVTGCNGKISNPHHPLPASKKNLGNGHLLWKLPLWAGSWCARQAGLFVYFPEKEAKYFSGEGNRKTIKLQPPYLVGFKGINWMVEHNLVDMKWESGMKKKKNEFDFLTVTCLPLEVTVHLESRHLFSVKFPVGQHK</sequence>
<accession>A0A9P5P835</accession>
<gene>
    <name evidence="1" type="ORF">BDP27DRAFT_1371905</name>
</gene>
<keyword evidence="2" id="KW-1185">Reference proteome</keyword>
<evidence type="ECO:0000313" key="1">
    <source>
        <dbReference type="EMBL" id="KAF9059033.1"/>
    </source>
</evidence>
<organism evidence="1 2">
    <name type="scientific">Rhodocollybia butyracea</name>
    <dbReference type="NCBI Taxonomy" id="206335"/>
    <lineage>
        <taxon>Eukaryota</taxon>
        <taxon>Fungi</taxon>
        <taxon>Dikarya</taxon>
        <taxon>Basidiomycota</taxon>
        <taxon>Agaricomycotina</taxon>
        <taxon>Agaricomycetes</taxon>
        <taxon>Agaricomycetidae</taxon>
        <taxon>Agaricales</taxon>
        <taxon>Marasmiineae</taxon>
        <taxon>Omphalotaceae</taxon>
        <taxon>Rhodocollybia</taxon>
    </lineage>
</organism>
<proteinExistence type="predicted"/>
<comment type="caution">
    <text evidence="1">The sequence shown here is derived from an EMBL/GenBank/DDBJ whole genome shotgun (WGS) entry which is preliminary data.</text>
</comment>
<dbReference type="AlphaFoldDB" id="A0A9P5P835"/>